<evidence type="ECO:0008006" key="3">
    <source>
        <dbReference type="Google" id="ProtNLM"/>
    </source>
</evidence>
<keyword evidence="2" id="KW-1185">Reference proteome</keyword>
<gene>
    <name evidence="1" type="ORF">ACFSGI_17520</name>
</gene>
<evidence type="ECO:0000313" key="2">
    <source>
        <dbReference type="Proteomes" id="UP001597403"/>
    </source>
</evidence>
<protein>
    <recommendedName>
        <fullName evidence="3">ParB/Sulfiredoxin domain-containing protein</fullName>
    </recommendedName>
</protein>
<comment type="caution">
    <text evidence="1">The sequence shown here is derived from an EMBL/GenBank/DDBJ whole genome shotgun (WGS) entry which is preliminary data.</text>
</comment>
<organism evidence="1 2">
    <name type="scientific">Paenibacillus nicotianae</name>
    <dbReference type="NCBI Taxonomy" id="1526551"/>
    <lineage>
        <taxon>Bacteria</taxon>
        <taxon>Bacillati</taxon>
        <taxon>Bacillota</taxon>
        <taxon>Bacilli</taxon>
        <taxon>Bacillales</taxon>
        <taxon>Paenibacillaceae</taxon>
        <taxon>Paenibacillus</taxon>
    </lineage>
</organism>
<proteinExistence type="predicted"/>
<dbReference type="SUPFAM" id="SSF109709">
    <property type="entry name" value="KorB DNA-binding domain-like"/>
    <property type="match status" value="1"/>
</dbReference>
<reference evidence="2" key="1">
    <citation type="journal article" date="2019" name="Int. J. Syst. Evol. Microbiol.">
        <title>The Global Catalogue of Microorganisms (GCM) 10K type strain sequencing project: providing services to taxonomists for standard genome sequencing and annotation.</title>
        <authorList>
            <consortium name="The Broad Institute Genomics Platform"/>
            <consortium name="The Broad Institute Genome Sequencing Center for Infectious Disease"/>
            <person name="Wu L."/>
            <person name="Ma J."/>
        </authorList>
    </citation>
    <scope>NUCLEOTIDE SEQUENCE [LARGE SCALE GENOMIC DNA]</scope>
    <source>
        <strain evidence="2">CGMCC 1.15067</strain>
    </source>
</reference>
<dbReference type="EMBL" id="JBHUGF010000010">
    <property type="protein sequence ID" value="MFD1991773.1"/>
    <property type="molecule type" value="Genomic_DNA"/>
</dbReference>
<evidence type="ECO:0000313" key="1">
    <source>
        <dbReference type="EMBL" id="MFD1991773.1"/>
    </source>
</evidence>
<name>A0ABW4UW73_9BACL</name>
<accession>A0ABW4UW73</accession>
<sequence length="422" mass="49436">MDKELRTKKLKEIIEQTEPYMTGIRIRYEAEIKEFKAYKIPLEFLIYNKYNGRIGSAVKSYEKQYRTLNPENNEDIKKIESYLYDSKPGRNDSTLKNLVENGQQQYGIVTNDGVIIDGNRRASLLNKIYREKKKWPNQNTQHCQYFIAVILPDASLKKEIMRLETTYQMGADEKLDYNPIEKYLKCKDLGEVGYDETEIADMMGEKESTIKEWLEIMELMDSYLDYLEYNGIYTRLEKREGQFVDLNGYLKSYTKGSPKTEWKAKDSDITDLKTVCFDYIRAQYEGKDFRSIAKPSKKDGIFCDKNIWTDFLNSHIKNTDSIEEDSIESIYKNHPEGDLSKLLEERDNNWTNKSRGLLKGNLNQSVRRLEDKSNANQPLELLTKAKNALTAINPDSLDKNNMDLVKEISKIVWDFKKNLEKK</sequence>
<dbReference type="Proteomes" id="UP001597403">
    <property type="component" value="Unassembled WGS sequence"/>
</dbReference>
<dbReference type="RefSeq" id="WP_204825469.1">
    <property type="nucleotide sequence ID" value="NZ_JBHUGF010000010.1"/>
</dbReference>